<evidence type="ECO:0000313" key="2">
    <source>
        <dbReference type="EMBL" id="MEQ2252083.1"/>
    </source>
</evidence>
<feature type="domain" description="GOLD" evidence="1">
    <location>
        <begin position="37"/>
        <end position="90"/>
    </location>
</feature>
<reference evidence="2 3" key="1">
    <citation type="submission" date="2021-06" db="EMBL/GenBank/DDBJ databases">
        <authorList>
            <person name="Palmer J.M."/>
        </authorList>
    </citation>
    <scope>NUCLEOTIDE SEQUENCE [LARGE SCALE GENOMIC DNA]</scope>
    <source>
        <strain evidence="3">if_2019</strain>
        <tissue evidence="2">Muscle</tissue>
    </source>
</reference>
<protein>
    <recommendedName>
        <fullName evidence="1">GOLD domain-containing protein</fullName>
    </recommendedName>
</protein>
<dbReference type="InterPro" id="IPR009038">
    <property type="entry name" value="GOLD_dom"/>
</dbReference>
<evidence type="ECO:0000313" key="3">
    <source>
        <dbReference type="Proteomes" id="UP001482620"/>
    </source>
</evidence>
<sequence length="92" mass="10751">MKRGWTHCRPTKVKRPMVTLEERQRSTAQCYLMLAAAMYFDLGEQEQKCIIEEIPEDTLVTGNFFLEPWNLKTFIQSAHLGVTVTVRDPNYE</sequence>
<accession>A0ABV0V6A4</accession>
<feature type="non-terminal residue" evidence="2">
    <location>
        <position position="92"/>
    </location>
</feature>
<comment type="caution">
    <text evidence="2">The sequence shown here is derived from an EMBL/GenBank/DDBJ whole genome shotgun (WGS) entry which is preliminary data.</text>
</comment>
<dbReference type="Proteomes" id="UP001482620">
    <property type="component" value="Unassembled WGS sequence"/>
</dbReference>
<dbReference type="Pfam" id="PF01105">
    <property type="entry name" value="EMP24_GP25L"/>
    <property type="match status" value="1"/>
</dbReference>
<organism evidence="2 3">
    <name type="scientific">Ilyodon furcidens</name>
    <name type="common">goldbreast splitfin</name>
    <dbReference type="NCBI Taxonomy" id="33524"/>
    <lineage>
        <taxon>Eukaryota</taxon>
        <taxon>Metazoa</taxon>
        <taxon>Chordata</taxon>
        <taxon>Craniata</taxon>
        <taxon>Vertebrata</taxon>
        <taxon>Euteleostomi</taxon>
        <taxon>Actinopterygii</taxon>
        <taxon>Neopterygii</taxon>
        <taxon>Teleostei</taxon>
        <taxon>Neoteleostei</taxon>
        <taxon>Acanthomorphata</taxon>
        <taxon>Ovalentaria</taxon>
        <taxon>Atherinomorphae</taxon>
        <taxon>Cyprinodontiformes</taxon>
        <taxon>Goodeidae</taxon>
        <taxon>Ilyodon</taxon>
    </lineage>
</organism>
<gene>
    <name evidence="2" type="ORF">ILYODFUR_018077</name>
</gene>
<dbReference type="EMBL" id="JAHRIQ010094421">
    <property type="protein sequence ID" value="MEQ2252083.1"/>
    <property type="molecule type" value="Genomic_DNA"/>
</dbReference>
<evidence type="ECO:0000259" key="1">
    <source>
        <dbReference type="Pfam" id="PF01105"/>
    </source>
</evidence>
<keyword evidence="3" id="KW-1185">Reference proteome</keyword>
<name>A0ABV0V6A4_9TELE</name>
<proteinExistence type="predicted"/>